<protein>
    <submittedName>
        <fullName evidence="1">Uncharacterized protein</fullName>
    </submittedName>
</protein>
<dbReference type="eggNOG" id="ENOG502THNJ">
    <property type="taxonomic scope" value="Eukaryota"/>
</dbReference>
<keyword evidence="2" id="KW-1185">Reference proteome</keyword>
<dbReference type="AlphaFoldDB" id="E3N858"/>
<evidence type="ECO:0000313" key="2">
    <source>
        <dbReference type="Proteomes" id="UP000008281"/>
    </source>
</evidence>
<dbReference type="InParanoid" id="E3N858"/>
<organism evidence="2">
    <name type="scientific">Caenorhabditis remanei</name>
    <name type="common">Caenorhabditis vulgaris</name>
    <dbReference type="NCBI Taxonomy" id="31234"/>
    <lineage>
        <taxon>Eukaryota</taxon>
        <taxon>Metazoa</taxon>
        <taxon>Ecdysozoa</taxon>
        <taxon>Nematoda</taxon>
        <taxon>Chromadorea</taxon>
        <taxon>Rhabditida</taxon>
        <taxon>Rhabditina</taxon>
        <taxon>Rhabditomorpha</taxon>
        <taxon>Rhabditoidea</taxon>
        <taxon>Rhabditidae</taxon>
        <taxon>Peloderinae</taxon>
        <taxon>Caenorhabditis</taxon>
    </lineage>
</organism>
<dbReference type="InterPro" id="IPR007767">
    <property type="entry name" value="DUF684"/>
</dbReference>
<dbReference type="OrthoDB" id="5789346at2759"/>
<dbReference type="EMBL" id="DS268554">
    <property type="protein sequence ID" value="EFO89339.1"/>
    <property type="molecule type" value="Genomic_DNA"/>
</dbReference>
<evidence type="ECO:0000313" key="1">
    <source>
        <dbReference type="EMBL" id="EFO89339.1"/>
    </source>
</evidence>
<dbReference type="PANTHER" id="PTHR31464">
    <property type="entry name" value="PROTEIN CBG01266"/>
    <property type="match status" value="1"/>
</dbReference>
<dbReference type="HOGENOM" id="CLU_040461_1_1_1"/>
<proteinExistence type="predicted"/>
<accession>E3N858</accession>
<dbReference type="Pfam" id="PF05075">
    <property type="entry name" value="DUF684"/>
    <property type="match status" value="1"/>
</dbReference>
<dbReference type="PANTHER" id="PTHR31464:SF3">
    <property type="entry name" value="AAA DOMAIN-CONTAINING PROTEIN-RELATED"/>
    <property type="match status" value="1"/>
</dbReference>
<name>E3N858_CAERE</name>
<dbReference type="STRING" id="31234.E3N858"/>
<dbReference type="Proteomes" id="UP000008281">
    <property type="component" value="Unassembled WGS sequence"/>
</dbReference>
<sequence length="443" mass="50324">MTQLSEKKTNVTFINMNVQMVITSGQVYSWADDVDKVLNFTDELLKYGGYVFPEVAAVAEIVSKVGGFIRWVTGNWKEEKPDAIKKVIAKLALLEKKIDEVCKRGVAELEMKIKAEFDDLKEFLTEINFLTNITVPTSSLMRFMQDIMNEPSPSALANFQRAYADRKPLMITYDLLGFLEHEKTNPLRMAMSADPLRTITTFNRWTENLTSILGQLLFLESMASGLMKDYDTFDADLIIQRAQELTKQIDEWREVYKKDGAYFGGMESYLSGFLTNNSNFQRWEIAQKMKEDLEKKLLTNDALSVWVFAGSVSKGMFAADCSDNAKGQVAYVMDKNGFGAVICRSSKANLVEKEKLSELERQMFQFSCSPFFPQVDYKDIPKLVLRDYFPDGGSFCLISSNNVPEMRSINCKHDVGPGVLGQITTIKIPYVNQRTFSLMAVYI</sequence>
<reference evidence="1" key="1">
    <citation type="submission" date="2007-07" db="EMBL/GenBank/DDBJ databases">
        <title>PCAP assembly of the Caenorhabditis remanei genome.</title>
        <authorList>
            <consortium name="The Caenorhabditis remanei Sequencing Consortium"/>
            <person name="Wilson R.K."/>
        </authorList>
    </citation>
    <scope>NUCLEOTIDE SEQUENCE [LARGE SCALE GENOMIC DNA]</scope>
    <source>
        <strain evidence="1">PB4641</strain>
    </source>
</reference>
<gene>
    <name evidence="1" type="ORF">CRE_15655</name>
</gene>